<dbReference type="AlphaFoldDB" id="A0A7S4KZ59"/>
<proteinExistence type="predicted"/>
<protein>
    <submittedName>
        <fullName evidence="2">Uncharacterized protein</fullName>
    </submittedName>
</protein>
<gene>
    <name evidence="2" type="ORF">NAES01612_LOCUS13233</name>
</gene>
<reference evidence="2" key="1">
    <citation type="submission" date="2021-01" db="EMBL/GenBank/DDBJ databases">
        <authorList>
            <person name="Corre E."/>
            <person name="Pelletier E."/>
            <person name="Niang G."/>
            <person name="Scheremetjew M."/>
            <person name="Finn R."/>
            <person name="Kale V."/>
            <person name="Holt S."/>
            <person name="Cochrane G."/>
            <person name="Meng A."/>
            <person name="Brown T."/>
            <person name="Cohen L."/>
        </authorList>
    </citation>
    <scope>NUCLEOTIDE SEQUENCE</scope>
    <source>
        <strain evidence="2">SoJaBio B1-5/56/2</strain>
    </source>
</reference>
<feature type="region of interest" description="Disordered" evidence="1">
    <location>
        <begin position="29"/>
        <end position="98"/>
    </location>
</feature>
<organism evidence="2">
    <name type="scientific">Paramoeba aestuarina</name>
    <dbReference type="NCBI Taxonomy" id="180227"/>
    <lineage>
        <taxon>Eukaryota</taxon>
        <taxon>Amoebozoa</taxon>
        <taxon>Discosea</taxon>
        <taxon>Flabellinia</taxon>
        <taxon>Dactylopodida</taxon>
        <taxon>Paramoebidae</taxon>
        <taxon>Paramoeba</taxon>
    </lineage>
</organism>
<accession>A0A7S4KZ59</accession>
<evidence type="ECO:0000313" key="2">
    <source>
        <dbReference type="EMBL" id="CAE2309530.1"/>
    </source>
</evidence>
<feature type="compositionally biased region" description="Basic and acidic residues" evidence="1">
    <location>
        <begin position="73"/>
        <end position="98"/>
    </location>
</feature>
<sequence length="354" mass="41987">MQAIVWRPKTERHWVYLCNLFSQLQKLESGENLNSESQEEDAYMYEEDRKRKRRQERQQQEGPPRKLRRKSAKDKETEFFQELEKKEEKKEEEKRSEHERLKIRLANTQYVLKYLLGIFQENLKNNPPLGERHILWSLIGCETKGDTDYGGEKGERLRKLFHLLFEVFAVGKRISCSLVMCLFEQVWKSVDGPTFNESLPGIFSEFKSLEEAKKREFLESLYNNEFRLQLVTYILTDIGSKKEVKDAKKWEQSPLTVEKISQYYLHLLPQAEGKKGGNAATREKAEESHCLLVSFLIQSYVVQYRDHLIKNPHEFTALQNEVEKWVGRRKRKATKALSSYLHRSQACFHFIKIE</sequence>
<dbReference type="EMBL" id="HBKR01020275">
    <property type="protein sequence ID" value="CAE2309530.1"/>
    <property type="molecule type" value="Transcribed_RNA"/>
</dbReference>
<name>A0A7S4KZ59_9EUKA</name>
<evidence type="ECO:0000256" key="1">
    <source>
        <dbReference type="SAM" id="MobiDB-lite"/>
    </source>
</evidence>